<reference evidence="2" key="1">
    <citation type="journal article" date="2023" name="Genome Biol. Evol.">
        <title>Long-read-based Genome Assembly of Drosophila gunungcola Reveals Fewer Chemosensory Genes in Flower-breeding Species.</title>
        <authorList>
            <person name="Negi A."/>
            <person name="Liao B.Y."/>
            <person name="Yeh S.D."/>
        </authorList>
    </citation>
    <scope>NUCLEOTIDE SEQUENCE</scope>
    <source>
        <strain evidence="2">Sukarami</strain>
    </source>
</reference>
<protein>
    <submittedName>
        <fullName evidence="2">Uncharacterized protein</fullName>
    </submittedName>
</protein>
<proteinExistence type="predicted"/>
<name>A0A9P9YB61_9MUSC</name>
<evidence type="ECO:0000313" key="2">
    <source>
        <dbReference type="EMBL" id="KAI8033435.1"/>
    </source>
</evidence>
<gene>
    <name evidence="2" type="ORF">M5D96_013798</name>
</gene>
<comment type="caution">
    <text evidence="2">The sequence shown here is derived from an EMBL/GenBank/DDBJ whole genome shotgun (WGS) entry which is preliminary data.</text>
</comment>
<keyword evidence="3" id="KW-1185">Reference proteome</keyword>
<dbReference type="EMBL" id="JAMKOV010000137">
    <property type="protein sequence ID" value="KAI8033435.1"/>
    <property type="molecule type" value="Genomic_DNA"/>
</dbReference>
<dbReference type="Proteomes" id="UP001059596">
    <property type="component" value="Unassembled WGS sequence"/>
</dbReference>
<feature type="region of interest" description="Disordered" evidence="1">
    <location>
        <begin position="52"/>
        <end position="83"/>
    </location>
</feature>
<organism evidence="2 3">
    <name type="scientific">Drosophila gunungcola</name>
    <name type="common">fruit fly</name>
    <dbReference type="NCBI Taxonomy" id="103775"/>
    <lineage>
        <taxon>Eukaryota</taxon>
        <taxon>Metazoa</taxon>
        <taxon>Ecdysozoa</taxon>
        <taxon>Arthropoda</taxon>
        <taxon>Hexapoda</taxon>
        <taxon>Insecta</taxon>
        <taxon>Pterygota</taxon>
        <taxon>Neoptera</taxon>
        <taxon>Endopterygota</taxon>
        <taxon>Diptera</taxon>
        <taxon>Brachycera</taxon>
        <taxon>Muscomorpha</taxon>
        <taxon>Ephydroidea</taxon>
        <taxon>Drosophilidae</taxon>
        <taxon>Drosophila</taxon>
        <taxon>Sophophora</taxon>
    </lineage>
</organism>
<dbReference type="AlphaFoldDB" id="A0A9P9YB61"/>
<accession>A0A9P9YB61</accession>
<evidence type="ECO:0000256" key="1">
    <source>
        <dbReference type="SAM" id="MobiDB-lite"/>
    </source>
</evidence>
<evidence type="ECO:0000313" key="3">
    <source>
        <dbReference type="Proteomes" id="UP001059596"/>
    </source>
</evidence>
<sequence length="83" mass="8871">MEEEEEQVVAEVSEVEAEQGPIQDQAAAVEAVKRARSRTHIPIDAMSAAPSAYPGCDPGSRPTKAVQPSLKGFPDPCIHQDSQ</sequence>